<protein>
    <submittedName>
        <fullName evidence="1">Uncharacterized protein</fullName>
    </submittedName>
</protein>
<comment type="caution">
    <text evidence="1">The sequence shown here is derived from an EMBL/GenBank/DDBJ whole genome shotgun (WGS) entry which is preliminary data.</text>
</comment>
<name>A0A4Y2HY87_ARAVE</name>
<evidence type="ECO:0000313" key="2">
    <source>
        <dbReference type="Proteomes" id="UP000499080"/>
    </source>
</evidence>
<dbReference type="Proteomes" id="UP000499080">
    <property type="component" value="Unassembled WGS sequence"/>
</dbReference>
<evidence type="ECO:0000313" key="1">
    <source>
        <dbReference type="EMBL" id="GBM70288.1"/>
    </source>
</evidence>
<dbReference type="EMBL" id="BGPR01002243">
    <property type="protein sequence ID" value="GBM70288.1"/>
    <property type="molecule type" value="Genomic_DNA"/>
</dbReference>
<dbReference type="AlphaFoldDB" id="A0A4Y2HY87"/>
<organism evidence="1 2">
    <name type="scientific">Araneus ventricosus</name>
    <name type="common">Orbweaver spider</name>
    <name type="synonym">Epeira ventricosa</name>
    <dbReference type="NCBI Taxonomy" id="182803"/>
    <lineage>
        <taxon>Eukaryota</taxon>
        <taxon>Metazoa</taxon>
        <taxon>Ecdysozoa</taxon>
        <taxon>Arthropoda</taxon>
        <taxon>Chelicerata</taxon>
        <taxon>Arachnida</taxon>
        <taxon>Araneae</taxon>
        <taxon>Araneomorphae</taxon>
        <taxon>Entelegynae</taxon>
        <taxon>Araneoidea</taxon>
        <taxon>Araneidae</taxon>
        <taxon>Araneus</taxon>
    </lineage>
</organism>
<proteinExistence type="predicted"/>
<reference evidence="1 2" key="1">
    <citation type="journal article" date="2019" name="Sci. Rep.">
        <title>Orb-weaving spider Araneus ventricosus genome elucidates the spidroin gene catalogue.</title>
        <authorList>
            <person name="Kono N."/>
            <person name="Nakamura H."/>
            <person name="Ohtoshi R."/>
            <person name="Moran D.A.P."/>
            <person name="Shinohara A."/>
            <person name="Yoshida Y."/>
            <person name="Fujiwara M."/>
            <person name="Mori M."/>
            <person name="Tomita M."/>
            <person name="Arakawa K."/>
        </authorList>
    </citation>
    <scope>NUCLEOTIDE SEQUENCE [LARGE SCALE GENOMIC DNA]</scope>
</reference>
<accession>A0A4Y2HY87</accession>
<sequence length="100" mass="11323">MALEYLNGQARVFTTCCCFTSHTTITDNRKSTPSFFTIDIVTNFRKLNSPYDAKPTFSDLPSQSARDRVRESVQLQSAVQFSFICHNSNNSIDREMTTVA</sequence>
<gene>
    <name evidence="1" type="ORF">AVEN_198629_1</name>
</gene>
<keyword evidence="2" id="KW-1185">Reference proteome</keyword>